<proteinExistence type="predicted"/>
<dbReference type="Pfam" id="PF03732">
    <property type="entry name" value="Retrotrans_gag"/>
    <property type="match status" value="1"/>
</dbReference>
<dbReference type="Proteomes" id="UP001151760">
    <property type="component" value="Unassembled WGS sequence"/>
</dbReference>
<gene>
    <name evidence="2" type="ORF">Tco_1112046</name>
</gene>
<organism evidence="2 3">
    <name type="scientific">Tanacetum coccineum</name>
    <dbReference type="NCBI Taxonomy" id="301880"/>
    <lineage>
        <taxon>Eukaryota</taxon>
        <taxon>Viridiplantae</taxon>
        <taxon>Streptophyta</taxon>
        <taxon>Embryophyta</taxon>
        <taxon>Tracheophyta</taxon>
        <taxon>Spermatophyta</taxon>
        <taxon>Magnoliopsida</taxon>
        <taxon>eudicotyledons</taxon>
        <taxon>Gunneridae</taxon>
        <taxon>Pentapetalae</taxon>
        <taxon>asterids</taxon>
        <taxon>campanulids</taxon>
        <taxon>Asterales</taxon>
        <taxon>Asteraceae</taxon>
        <taxon>Asteroideae</taxon>
        <taxon>Anthemideae</taxon>
        <taxon>Anthemidinae</taxon>
        <taxon>Tanacetum</taxon>
    </lineage>
</organism>
<reference evidence="2" key="1">
    <citation type="journal article" date="2022" name="Int. J. Mol. Sci.">
        <title>Draft Genome of Tanacetum Coccineum: Genomic Comparison of Closely Related Tanacetum-Family Plants.</title>
        <authorList>
            <person name="Yamashiro T."/>
            <person name="Shiraishi A."/>
            <person name="Nakayama K."/>
            <person name="Satake H."/>
        </authorList>
    </citation>
    <scope>NUCLEOTIDE SEQUENCE</scope>
</reference>
<evidence type="ECO:0000313" key="3">
    <source>
        <dbReference type="Proteomes" id="UP001151760"/>
    </source>
</evidence>
<feature type="domain" description="Retrotransposon gag" evidence="1">
    <location>
        <begin position="2"/>
        <end position="48"/>
    </location>
</feature>
<sequence length="154" mass="17653">MEEINNFQQEPDETLYQAWERFKELLTKCPQHYLTYMQEVILFYNGLEVPTRQILDSKGAIPTKTVADAKVAIQEMTEYSQKWHNGTSKTRSTKTSDGLATIQAQLNNLGIEIKKVNEKVYAAQVGRELCKGPHCTKDCPLKEEGKTLEEAYYT</sequence>
<evidence type="ECO:0000259" key="1">
    <source>
        <dbReference type="Pfam" id="PF03732"/>
    </source>
</evidence>
<reference evidence="2" key="2">
    <citation type="submission" date="2022-01" db="EMBL/GenBank/DDBJ databases">
        <authorList>
            <person name="Yamashiro T."/>
            <person name="Shiraishi A."/>
            <person name="Satake H."/>
            <person name="Nakayama K."/>
        </authorList>
    </citation>
    <scope>NUCLEOTIDE SEQUENCE</scope>
</reference>
<dbReference type="PANTHER" id="PTHR33223:SF11">
    <property type="entry name" value="ELEMENT PROTEIN, PUTATIVE-RELATED"/>
    <property type="match status" value="1"/>
</dbReference>
<dbReference type="InterPro" id="IPR005162">
    <property type="entry name" value="Retrotrans_gag_dom"/>
</dbReference>
<name>A0ABQ5IR10_9ASTR</name>
<protein>
    <recommendedName>
        <fullName evidence="1">Retrotransposon gag domain-containing protein</fullName>
    </recommendedName>
</protein>
<accession>A0ABQ5IR10</accession>
<keyword evidence="3" id="KW-1185">Reference proteome</keyword>
<comment type="caution">
    <text evidence="2">The sequence shown here is derived from an EMBL/GenBank/DDBJ whole genome shotgun (WGS) entry which is preliminary data.</text>
</comment>
<evidence type="ECO:0000313" key="2">
    <source>
        <dbReference type="EMBL" id="GJU01708.1"/>
    </source>
</evidence>
<dbReference type="PANTHER" id="PTHR33223">
    <property type="entry name" value="CCHC-TYPE DOMAIN-CONTAINING PROTEIN"/>
    <property type="match status" value="1"/>
</dbReference>
<dbReference type="EMBL" id="BQNB010020989">
    <property type="protein sequence ID" value="GJU01708.1"/>
    <property type="molecule type" value="Genomic_DNA"/>
</dbReference>